<reference evidence="1" key="1">
    <citation type="submission" date="2021-03" db="EMBL/GenBank/DDBJ databases">
        <title>Genomic Encyclopedia of Type Strains, Phase IV (KMG-IV): sequencing the most valuable type-strain genomes for metagenomic binning, comparative biology and taxonomic classification.</title>
        <authorList>
            <person name="Goeker M."/>
        </authorList>
    </citation>
    <scope>NUCLEOTIDE SEQUENCE</scope>
    <source>
        <strain evidence="1">DSM 18131</strain>
    </source>
</reference>
<dbReference type="EMBL" id="JAGGJR010000008">
    <property type="protein sequence ID" value="MBP1874893.1"/>
    <property type="molecule type" value="Genomic_DNA"/>
</dbReference>
<keyword evidence="2" id="KW-1185">Reference proteome</keyword>
<sequence>MADTLHKRNEGNDASAVSTILGGTAFGAFHGWQRHGVVGAIALGFVAGAVLASSPRLLIELLT</sequence>
<name>A0ACC5T1E6_ENSAD</name>
<protein>
    <submittedName>
        <fullName evidence="1">Uncharacterized protein</fullName>
    </submittedName>
</protein>
<accession>A0ACC5T1E6</accession>
<gene>
    <name evidence="1" type="ORF">J2Z19_004626</name>
</gene>
<organism evidence="1 2">
    <name type="scientific">Ensifer adhaerens</name>
    <name type="common">Sinorhizobium morelense</name>
    <dbReference type="NCBI Taxonomy" id="106592"/>
    <lineage>
        <taxon>Bacteria</taxon>
        <taxon>Pseudomonadati</taxon>
        <taxon>Pseudomonadota</taxon>
        <taxon>Alphaproteobacteria</taxon>
        <taxon>Hyphomicrobiales</taxon>
        <taxon>Rhizobiaceae</taxon>
        <taxon>Sinorhizobium/Ensifer group</taxon>
        <taxon>Ensifer</taxon>
    </lineage>
</organism>
<proteinExistence type="predicted"/>
<comment type="caution">
    <text evidence="1">The sequence shown here is derived from an EMBL/GenBank/DDBJ whole genome shotgun (WGS) entry which is preliminary data.</text>
</comment>
<evidence type="ECO:0000313" key="2">
    <source>
        <dbReference type="Proteomes" id="UP000823773"/>
    </source>
</evidence>
<evidence type="ECO:0000313" key="1">
    <source>
        <dbReference type="EMBL" id="MBP1874893.1"/>
    </source>
</evidence>
<dbReference type="Proteomes" id="UP000823773">
    <property type="component" value="Unassembled WGS sequence"/>
</dbReference>